<dbReference type="PANTHER" id="PTHR43649">
    <property type="entry name" value="ARABINOSE-BINDING PROTEIN-RELATED"/>
    <property type="match status" value="1"/>
</dbReference>
<gene>
    <name evidence="3" type="ORF">GC098_08100</name>
</gene>
<feature type="signal peptide" evidence="2">
    <location>
        <begin position="1"/>
        <end position="23"/>
    </location>
</feature>
<evidence type="ECO:0000256" key="1">
    <source>
        <dbReference type="SAM" id="MobiDB-lite"/>
    </source>
</evidence>
<keyword evidence="4" id="KW-1185">Reference proteome</keyword>
<dbReference type="SUPFAM" id="SSF53850">
    <property type="entry name" value="Periplasmic binding protein-like II"/>
    <property type="match status" value="1"/>
</dbReference>
<keyword evidence="2" id="KW-0732">Signal</keyword>
<dbReference type="PROSITE" id="PS51257">
    <property type="entry name" value="PROKAR_LIPOPROTEIN"/>
    <property type="match status" value="1"/>
</dbReference>
<comment type="caution">
    <text evidence="3">The sequence shown here is derived from an EMBL/GenBank/DDBJ whole genome shotgun (WGS) entry which is preliminary data.</text>
</comment>
<evidence type="ECO:0000313" key="3">
    <source>
        <dbReference type="EMBL" id="NOU71382.1"/>
    </source>
</evidence>
<accession>A0ABX1XS69</accession>
<proteinExistence type="predicted"/>
<sequence length="594" mass="65583">MKKLKGRSSLVPLTLITALLVLSACSGKSGTPATTPANSASPNAVASSSTPGSDPKLSMEPITLKVFVAPSSKAIREGIQNNAFGDAIKQKFGISLDIITGDDVKQKTMIAGGDLPDILVFVGSTYTLANSMIKSGQVIPLDDLIAKYGPNITKYSKTSLDVFRKSFSNNTNKVYFLSASQVKANNDLISQTAFVNFNTRWDLYKEAGYPEMKNEDDFLKVMKQIQDKNPTTKDGKKVYSFSAWTDWGTWPYIITYPFVNGYNNLANGQELNLKTGEVEDQYTKEDGIFWKGIYFYNKAHRMGLFDPEGFTQKSPQYQEKLVTGQLLNSHLSVWSGGADLVKYTGKDDAQMLTIPGPFPVISGLYNIETPLGWGIGIAKAITSHNKYPERTLQLLDYLNSPEGARFIYNGVKGKDWDIVDDKAQLIGEMAKPNNSEYLQANGLGGAFKRLAAFEESYPTEDGTPVDLRKQVNPGLVSNAEKDFAKHYNKDLLYPGQVYDKLVKEGKFAALTKFWPVPALVAQPSDATTQIFTKADQYFMANVAKFIMAKDDAEFDAAKKKAISDLKNLGIDKAYDELHQLLVDAQQTAKDLNLK</sequence>
<dbReference type="PANTHER" id="PTHR43649:SF12">
    <property type="entry name" value="DIACETYLCHITOBIOSE BINDING PROTEIN DASA"/>
    <property type="match status" value="1"/>
</dbReference>
<organism evidence="3 4">
    <name type="scientific">Paenibacillus phytorum</name>
    <dbReference type="NCBI Taxonomy" id="2654977"/>
    <lineage>
        <taxon>Bacteria</taxon>
        <taxon>Bacillati</taxon>
        <taxon>Bacillota</taxon>
        <taxon>Bacilli</taxon>
        <taxon>Bacillales</taxon>
        <taxon>Paenibacillaceae</taxon>
        <taxon>Paenibacillus</taxon>
    </lineage>
</organism>
<protein>
    <recommendedName>
        <fullName evidence="5">Extracellular solute-binding protein</fullName>
    </recommendedName>
</protein>
<name>A0ABX1XS69_9BACL</name>
<dbReference type="RefSeq" id="WP_171642740.1">
    <property type="nucleotide sequence ID" value="NZ_WHOA01000065.1"/>
</dbReference>
<dbReference type="Gene3D" id="3.40.190.10">
    <property type="entry name" value="Periplasmic binding protein-like II"/>
    <property type="match status" value="2"/>
</dbReference>
<feature type="region of interest" description="Disordered" evidence="1">
    <location>
        <begin position="31"/>
        <end position="57"/>
    </location>
</feature>
<dbReference type="EMBL" id="WHOA01000065">
    <property type="protein sequence ID" value="NOU71382.1"/>
    <property type="molecule type" value="Genomic_DNA"/>
</dbReference>
<feature type="chain" id="PRO_5046600510" description="Extracellular solute-binding protein" evidence="2">
    <location>
        <begin position="24"/>
        <end position="594"/>
    </location>
</feature>
<evidence type="ECO:0000313" key="4">
    <source>
        <dbReference type="Proteomes" id="UP000616779"/>
    </source>
</evidence>
<evidence type="ECO:0008006" key="5">
    <source>
        <dbReference type="Google" id="ProtNLM"/>
    </source>
</evidence>
<dbReference type="Proteomes" id="UP000616779">
    <property type="component" value="Unassembled WGS sequence"/>
</dbReference>
<reference evidence="3 4" key="1">
    <citation type="submission" date="2019-10" db="EMBL/GenBank/DDBJ databases">
        <title>Description of Paenibacillus terrestris sp. nov.</title>
        <authorList>
            <person name="Carlier A."/>
            <person name="Qi S."/>
        </authorList>
    </citation>
    <scope>NUCLEOTIDE SEQUENCE [LARGE SCALE GENOMIC DNA]</scope>
    <source>
        <strain evidence="3 4">LMG 31458</strain>
    </source>
</reference>
<feature type="compositionally biased region" description="Low complexity" evidence="1">
    <location>
        <begin position="36"/>
        <end position="49"/>
    </location>
</feature>
<evidence type="ECO:0000256" key="2">
    <source>
        <dbReference type="SAM" id="SignalP"/>
    </source>
</evidence>
<dbReference type="InterPro" id="IPR050490">
    <property type="entry name" value="Bact_solute-bd_prot1"/>
</dbReference>